<reference evidence="3" key="1">
    <citation type="submission" date="2006-10" db="EMBL/GenBank/DDBJ databases">
        <authorList>
            <person name="Amadeo P."/>
            <person name="Zhao Q."/>
            <person name="Wortman J."/>
            <person name="Fraser-Liggett C."/>
            <person name="Carlton J."/>
        </authorList>
    </citation>
    <scope>NUCLEOTIDE SEQUENCE</scope>
    <source>
        <strain evidence="3">G3</strain>
    </source>
</reference>
<dbReference type="AlphaFoldDB" id="A2DQX5"/>
<dbReference type="EMBL" id="DS113233">
    <property type="protein sequence ID" value="EAY17242.1"/>
    <property type="molecule type" value="Genomic_DNA"/>
</dbReference>
<evidence type="ECO:0000313" key="3">
    <source>
        <dbReference type="EMBL" id="EAY17242.1"/>
    </source>
</evidence>
<dbReference type="eggNOG" id="KOG4177">
    <property type="taxonomic scope" value="Eukaryota"/>
</dbReference>
<dbReference type="PROSITE" id="PS50088">
    <property type="entry name" value="ANK_REPEAT"/>
    <property type="match status" value="1"/>
</dbReference>
<dbReference type="SMART" id="SM00248">
    <property type="entry name" value="ANK"/>
    <property type="match status" value="4"/>
</dbReference>
<sequence length="372" mass="42580">MNIDLVFPSLKTAAIIEEVCFSLNKYNFDEKLQFLKSLPNLDSLFLVTTISQVSACKPYNYKLYADLISALNISIIEFPPTKFSDYLKKRGILKNYRPLQDLPIEKYENIFDLDTIGDIILKDDSESLLKQKSKVNLKEELIEYDLYELTLLDLAAFLGSEKCFHYLLQNGCEITEDTPYLAVKGGNANIIATLKSKNVSIQDCLICAIQSHNNEVTNELLQSKVVDDEFTLELSIHSYNTISFCYLLQKGHKITTEVLEEACHLGHIEIVRYILQNSKVEYGKSLFFAAENGFLNIIEEFLKNGADIQCRNNMEDTLLHKAAENGFLELSKFLVEHGIDPKSNNAYTVTPLDKAKENRHFQVIKFLYPFYK</sequence>
<dbReference type="Proteomes" id="UP000001542">
    <property type="component" value="Unassembled WGS sequence"/>
</dbReference>
<feature type="repeat" description="ANK" evidence="1">
    <location>
        <begin position="314"/>
        <end position="346"/>
    </location>
</feature>
<dbReference type="PANTHER" id="PTHR24159:SF5">
    <property type="entry name" value="ANK_REP_REGION DOMAIN-CONTAINING PROTEIN"/>
    <property type="match status" value="1"/>
</dbReference>
<dbReference type="Pfam" id="PF11929">
    <property type="entry name" value="DUF3447"/>
    <property type="match status" value="1"/>
</dbReference>
<dbReference type="KEGG" id="tva:4775259"/>
<protein>
    <recommendedName>
        <fullName evidence="2">DUF3447 domain-containing protein</fullName>
    </recommendedName>
</protein>
<dbReference type="SUPFAM" id="SSF48403">
    <property type="entry name" value="Ankyrin repeat"/>
    <property type="match status" value="1"/>
</dbReference>
<gene>
    <name evidence="3" type="ORF">TVAG_291950</name>
</gene>
<evidence type="ECO:0000256" key="1">
    <source>
        <dbReference type="PROSITE-ProRule" id="PRU00023"/>
    </source>
</evidence>
<dbReference type="STRING" id="5722.A2DQX5"/>
<dbReference type="InterPro" id="IPR020683">
    <property type="entry name" value="DUF3447"/>
</dbReference>
<dbReference type="InterPro" id="IPR002110">
    <property type="entry name" value="Ankyrin_rpt"/>
</dbReference>
<dbReference type="OrthoDB" id="2157530at2759"/>
<dbReference type="InterPro" id="IPR036770">
    <property type="entry name" value="Ankyrin_rpt-contain_sf"/>
</dbReference>
<evidence type="ECO:0000313" key="4">
    <source>
        <dbReference type="Proteomes" id="UP000001542"/>
    </source>
</evidence>
<accession>A2DQX5</accession>
<reference evidence="3" key="2">
    <citation type="journal article" date="2007" name="Science">
        <title>Draft genome sequence of the sexually transmitted pathogen Trichomonas vaginalis.</title>
        <authorList>
            <person name="Carlton J.M."/>
            <person name="Hirt R.P."/>
            <person name="Silva J.C."/>
            <person name="Delcher A.L."/>
            <person name="Schatz M."/>
            <person name="Zhao Q."/>
            <person name="Wortman J.R."/>
            <person name="Bidwell S.L."/>
            <person name="Alsmark U.C.M."/>
            <person name="Besteiro S."/>
            <person name="Sicheritz-Ponten T."/>
            <person name="Noel C.J."/>
            <person name="Dacks J.B."/>
            <person name="Foster P.G."/>
            <person name="Simillion C."/>
            <person name="Van de Peer Y."/>
            <person name="Miranda-Saavedra D."/>
            <person name="Barton G.J."/>
            <person name="Westrop G.D."/>
            <person name="Mueller S."/>
            <person name="Dessi D."/>
            <person name="Fiori P.L."/>
            <person name="Ren Q."/>
            <person name="Paulsen I."/>
            <person name="Zhang H."/>
            <person name="Bastida-Corcuera F.D."/>
            <person name="Simoes-Barbosa A."/>
            <person name="Brown M.T."/>
            <person name="Hayes R.D."/>
            <person name="Mukherjee M."/>
            <person name="Okumura C.Y."/>
            <person name="Schneider R."/>
            <person name="Smith A.J."/>
            <person name="Vanacova S."/>
            <person name="Villalvazo M."/>
            <person name="Haas B.J."/>
            <person name="Pertea M."/>
            <person name="Feldblyum T.V."/>
            <person name="Utterback T.R."/>
            <person name="Shu C.L."/>
            <person name="Osoegawa K."/>
            <person name="de Jong P.J."/>
            <person name="Hrdy I."/>
            <person name="Horvathova L."/>
            <person name="Zubacova Z."/>
            <person name="Dolezal P."/>
            <person name="Malik S.B."/>
            <person name="Logsdon J.M. Jr."/>
            <person name="Henze K."/>
            <person name="Gupta A."/>
            <person name="Wang C.C."/>
            <person name="Dunne R.L."/>
            <person name="Upcroft J.A."/>
            <person name="Upcroft P."/>
            <person name="White O."/>
            <person name="Salzberg S.L."/>
            <person name="Tang P."/>
            <person name="Chiu C.-H."/>
            <person name="Lee Y.-S."/>
            <person name="Embley T.M."/>
            <person name="Coombs G.H."/>
            <person name="Mottram J.C."/>
            <person name="Tachezy J."/>
            <person name="Fraser-Liggett C.M."/>
            <person name="Johnson P.J."/>
        </authorList>
    </citation>
    <scope>NUCLEOTIDE SEQUENCE [LARGE SCALE GENOMIC DNA]</scope>
    <source>
        <strain evidence="3">G3</strain>
    </source>
</reference>
<dbReference type="Gene3D" id="1.25.40.20">
    <property type="entry name" value="Ankyrin repeat-containing domain"/>
    <property type="match status" value="2"/>
</dbReference>
<evidence type="ECO:0000259" key="2">
    <source>
        <dbReference type="Pfam" id="PF11929"/>
    </source>
</evidence>
<proteinExistence type="predicted"/>
<dbReference type="SMR" id="A2DQX5"/>
<name>A2DQX5_TRIV3</name>
<dbReference type="PANTHER" id="PTHR24159">
    <property type="match status" value="1"/>
</dbReference>
<dbReference type="VEuPathDB" id="TrichDB:TVAG_291950"/>
<dbReference type="RefSeq" id="XP_001329465.1">
    <property type="nucleotide sequence ID" value="XM_001329430.1"/>
</dbReference>
<dbReference type="InParanoid" id="A2DQX5"/>
<organism evidence="3 4">
    <name type="scientific">Trichomonas vaginalis (strain ATCC PRA-98 / G3)</name>
    <dbReference type="NCBI Taxonomy" id="412133"/>
    <lineage>
        <taxon>Eukaryota</taxon>
        <taxon>Metamonada</taxon>
        <taxon>Parabasalia</taxon>
        <taxon>Trichomonadida</taxon>
        <taxon>Trichomonadidae</taxon>
        <taxon>Trichomonas</taxon>
    </lineage>
</organism>
<keyword evidence="4" id="KW-1185">Reference proteome</keyword>
<feature type="domain" description="DUF3447" evidence="2">
    <location>
        <begin position="172"/>
        <end position="245"/>
    </location>
</feature>
<dbReference type="Pfam" id="PF12796">
    <property type="entry name" value="Ank_2"/>
    <property type="match status" value="1"/>
</dbReference>
<dbReference type="VEuPathDB" id="TrichDB:TVAGG3_0936640"/>
<keyword evidence="1" id="KW-0040">ANK repeat</keyword>